<keyword evidence="4" id="KW-0560">Oxidoreductase</keyword>
<dbReference type="SUPFAM" id="SSF51735">
    <property type="entry name" value="NAD(P)-binding Rossmann-fold domains"/>
    <property type="match status" value="1"/>
</dbReference>
<evidence type="ECO:0000256" key="7">
    <source>
        <dbReference type="SAM" id="MobiDB-lite"/>
    </source>
</evidence>
<dbReference type="InterPro" id="IPR002347">
    <property type="entry name" value="SDR_fam"/>
</dbReference>
<dbReference type="Pfam" id="PF13561">
    <property type="entry name" value="adh_short_C2"/>
    <property type="match status" value="1"/>
</dbReference>
<dbReference type="AlphaFoldDB" id="A0A7X6R4M3"/>
<dbReference type="PANTHER" id="PTHR42879:SF2">
    <property type="entry name" value="3-OXOACYL-[ACYL-CARRIER-PROTEIN] REDUCTASE FABG"/>
    <property type="match status" value="1"/>
</dbReference>
<dbReference type="GO" id="GO:0032787">
    <property type="term" value="P:monocarboxylic acid metabolic process"/>
    <property type="evidence" value="ECO:0007669"/>
    <property type="project" value="UniProtKB-ARBA"/>
</dbReference>
<name>A0A7X6R4M3_9NOCA</name>
<dbReference type="EMBL" id="JAAXOS010000010">
    <property type="protein sequence ID" value="NKY28660.1"/>
    <property type="molecule type" value="Genomic_DNA"/>
</dbReference>
<evidence type="ECO:0000313" key="8">
    <source>
        <dbReference type="EMBL" id="NKY28660.1"/>
    </source>
</evidence>
<dbReference type="InterPro" id="IPR020904">
    <property type="entry name" value="Sc_DH/Rdtase_CS"/>
</dbReference>
<dbReference type="PRINTS" id="PR00081">
    <property type="entry name" value="GDHRDH"/>
</dbReference>
<dbReference type="NCBIfam" id="NF009384">
    <property type="entry name" value="PRK12743.1"/>
    <property type="match status" value="1"/>
</dbReference>
<dbReference type="FunFam" id="3.40.50.720:FF:000173">
    <property type="entry name" value="3-oxoacyl-[acyl-carrier protein] reductase"/>
    <property type="match status" value="1"/>
</dbReference>
<dbReference type="PRINTS" id="PR00080">
    <property type="entry name" value="SDRFAMILY"/>
</dbReference>
<dbReference type="InterPro" id="IPR050259">
    <property type="entry name" value="SDR"/>
</dbReference>
<dbReference type="GO" id="GO:0004316">
    <property type="term" value="F:3-oxoacyl-[acyl-carrier-protein] reductase (NADPH) activity"/>
    <property type="evidence" value="ECO:0007669"/>
    <property type="project" value="UniProtKB-EC"/>
</dbReference>
<dbReference type="PANTHER" id="PTHR42879">
    <property type="entry name" value="3-OXOACYL-(ACYL-CARRIER-PROTEIN) REDUCTASE"/>
    <property type="match status" value="1"/>
</dbReference>
<keyword evidence="3" id="KW-0134">Cell wall</keyword>
<organism evidence="8 9">
    <name type="scientific">Nocardia gamkensis</name>
    <dbReference type="NCBI Taxonomy" id="352869"/>
    <lineage>
        <taxon>Bacteria</taxon>
        <taxon>Bacillati</taxon>
        <taxon>Actinomycetota</taxon>
        <taxon>Actinomycetes</taxon>
        <taxon>Mycobacteriales</taxon>
        <taxon>Nocardiaceae</taxon>
        <taxon>Nocardia</taxon>
    </lineage>
</organism>
<dbReference type="Gene3D" id="3.40.50.720">
    <property type="entry name" value="NAD(P)-binding Rossmann-like Domain"/>
    <property type="match status" value="1"/>
</dbReference>
<evidence type="ECO:0000256" key="6">
    <source>
        <dbReference type="ARBA" id="ARBA00047400"/>
    </source>
</evidence>
<keyword evidence="3" id="KW-0964">Secreted</keyword>
<accession>A0A7X6R4M3</accession>
<comment type="caution">
    <text evidence="8">The sequence shown here is derived from an EMBL/GenBank/DDBJ whole genome shotgun (WGS) entry which is preliminary data.</text>
</comment>
<dbReference type="RefSeq" id="WP_062969302.1">
    <property type="nucleotide sequence ID" value="NZ_JAAXOS010000010.1"/>
</dbReference>
<keyword evidence="9" id="KW-1185">Reference proteome</keyword>
<dbReference type="PROSITE" id="PS00061">
    <property type="entry name" value="ADH_SHORT"/>
    <property type="match status" value="1"/>
</dbReference>
<reference evidence="8 9" key="1">
    <citation type="submission" date="2020-04" db="EMBL/GenBank/DDBJ databases">
        <title>MicrobeNet Type strains.</title>
        <authorList>
            <person name="Nicholson A.C."/>
        </authorList>
    </citation>
    <scope>NUCLEOTIDE SEQUENCE [LARGE SCALE GENOMIC DNA]</scope>
    <source>
        <strain evidence="8 9">DSM 44956</strain>
    </source>
</reference>
<proteinExistence type="inferred from homology"/>
<evidence type="ECO:0000256" key="4">
    <source>
        <dbReference type="ARBA" id="ARBA00023002"/>
    </source>
</evidence>
<protein>
    <recommendedName>
        <fullName evidence="5">3-oxoacyl-[acyl-carrier-protein] reductase MabA</fullName>
    </recommendedName>
</protein>
<dbReference type="InterPro" id="IPR036291">
    <property type="entry name" value="NAD(P)-bd_dom_sf"/>
</dbReference>
<dbReference type="Proteomes" id="UP000540698">
    <property type="component" value="Unassembled WGS sequence"/>
</dbReference>
<comment type="catalytic activity">
    <reaction evidence="6">
        <text>a (3R)-hydroxyacyl-[ACP] + NADP(+) = a 3-oxoacyl-[ACP] + NADPH + H(+)</text>
        <dbReference type="Rhea" id="RHEA:17397"/>
        <dbReference type="Rhea" id="RHEA-COMP:9916"/>
        <dbReference type="Rhea" id="RHEA-COMP:9945"/>
        <dbReference type="ChEBI" id="CHEBI:15378"/>
        <dbReference type="ChEBI" id="CHEBI:57783"/>
        <dbReference type="ChEBI" id="CHEBI:58349"/>
        <dbReference type="ChEBI" id="CHEBI:78776"/>
        <dbReference type="ChEBI" id="CHEBI:78827"/>
        <dbReference type="EC" id="1.1.1.100"/>
    </reaction>
    <physiologicalReaction direction="right-to-left" evidence="6">
        <dbReference type="Rhea" id="RHEA:17399"/>
    </physiologicalReaction>
</comment>
<comment type="similarity">
    <text evidence="2">Belongs to the short-chain dehydrogenases/reductases (SDR) family.</text>
</comment>
<evidence type="ECO:0000256" key="1">
    <source>
        <dbReference type="ARBA" id="ARBA00004191"/>
    </source>
</evidence>
<feature type="region of interest" description="Disordered" evidence="7">
    <location>
        <begin position="198"/>
        <end position="223"/>
    </location>
</feature>
<sequence length="275" mass="28221">MATTAPLPEDRAGAPRRAVVTGGDSGIGAAIAVALAVGGTDVGLTFHSDRRGAEDTAAQVREQGRTAAVRRLDLANLPSAASVVDELADELGGLDVLVNCAGTGSAQKVMEMDFDTWRHVLSVDLDGAFLCAQRAAEHMIAAGSGGRIINITSVHEHAPRVGAAPYCAAKAGLGALTKVLAQELAEYDITVNSVAPGEISTPMTGQEDVDPREQSRPGVPLGRTGHAKEVAAVVAFLAGPEASYVTGASYVVDGGMLLMGPQASSLLSDEKWRTP</sequence>
<evidence type="ECO:0000256" key="2">
    <source>
        <dbReference type="ARBA" id="ARBA00006484"/>
    </source>
</evidence>
<gene>
    <name evidence="8" type="ORF">HGB38_20925</name>
</gene>
<evidence type="ECO:0000256" key="5">
    <source>
        <dbReference type="ARBA" id="ARBA00040781"/>
    </source>
</evidence>
<evidence type="ECO:0000313" key="9">
    <source>
        <dbReference type="Proteomes" id="UP000540698"/>
    </source>
</evidence>
<comment type="subcellular location">
    <subcellularLocation>
        <location evidence="1">Secreted</location>
        <location evidence="1">Cell wall</location>
    </subcellularLocation>
</comment>
<evidence type="ECO:0000256" key="3">
    <source>
        <dbReference type="ARBA" id="ARBA00022512"/>
    </source>
</evidence>